<evidence type="ECO:0000313" key="4">
    <source>
        <dbReference type="Proteomes" id="UP000186705"/>
    </source>
</evidence>
<proteinExistence type="predicted"/>
<dbReference type="RefSeq" id="WP_076341096.1">
    <property type="nucleotide sequence ID" value="NZ_JBGNFS010000003.1"/>
</dbReference>
<evidence type="ECO:0000256" key="2">
    <source>
        <dbReference type="SAM" id="SignalP"/>
    </source>
</evidence>
<evidence type="ECO:0000256" key="1">
    <source>
        <dbReference type="SAM" id="MobiDB-lite"/>
    </source>
</evidence>
<protein>
    <recommendedName>
        <fullName evidence="5">FMN-binding domain-containing protein</fullName>
    </recommendedName>
</protein>
<dbReference type="STRING" id="1862672.BO225_04520"/>
<evidence type="ECO:0008006" key="5">
    <source>
        <dbReference type="Google" id="ProtNLM"/>
    </source>
</evidence>
<sequence length="154" mass="16699">MNKKLILGTLSLFLLAGCASNDTKKEETTDESVNTTTDEAGGAQSSAEVTDADGNVTKADIEKENGKITSITIDQIKDGSSKKELGDDYKMKEASSIGKEWYEQVKYLEQFIIDNGVDAVKLDKDGYAEDEDLKSGCTINLTDIMEAVKEADAK</sequence>
<dbReference type="OrthoDB" id="2026742at2"/>
<name>A0A1U7NNE1_9FIRM</name>
<keyword evidence="2" id="KW-0732">Signal</keyword>
<organism evidence="3 4">
    <name type="scientific">Dubosiella newyorkensis</name>
    <dbReference type="NCBI Taxonomy" id="1862672"/>
    <lineage>
        <taxon>Bacteria</taxon>
        <taxon>Bacillati</taxon>
        <taxon>Bacillota</taxon>
        <taxon>Erysipelotrichia</taxon>
        <taxon>Erysipelotrichales</taxon>
        <taxon>Erysipelotrichaceae</taxon>
        <taxon>Dubosiella</taxon>
    </lineage>
</organism>
<dbReference type="PROSITE" id="PS51257">
    <property type="entry name" value="PROKAR_LIPOPROTEIN"/>
    <property type="match status" value="1"/>
</dbReference>
<evidence type="ECO:0000313" key="3">
    <source>
        <dbReference type="EMBL" id="OLU46840.1"/>
    </source>
</evidence>
<feature type="chain" id="PRO_5013341503" description="FMN-binding domain-containing protein" evidence="2">
    <location>
        <begin position="22"/>
        <end position="154"/>
    </location>
</feature>
<accession>A0A1U7NNE1</accession>
<reference evidence="3 4" key="1">
    <citation type="submission" date="2016-11" db="EMBL/GenBank/DDBJ databases">
        <title>Description of two novel members of the family Erysipelotrichaceae: Ileibacterium lipovorans gen. nov., sp. nov. and Dubosiella newyorkensis, gen. nov., sp. nov.</title>
        <authorList>
            <person name="Cox L.M."/>
            <person name="Sohn J."/>
            <person name="Tyrrell K.L."/>
            <person name="Citron D.M."/>
            <person name="Lawson P.A."/>
            <person name="Patel N.B."/>
            <person name="Iizumi T."/>
            <person name="Perez-Perez G.I."/>
            <person name="Goldstein E.J."/>
            <person name="Blaser M.J."/>
        </authorList>
    </citation>
    <scope>NUCLEOTIDE SEQUENCE [LARGE SCALE GENOMIC DNA]</scope>
    <source>
        <strain evidence="3 4">NYU-BL-A4</strain>
    </source>
</reference>
<feature type="signal peptide" evidence="2">
    <location>
        <begin position="1"/>
        <end position="21"/>
    </location>
</feature>
<dbReference type="EMBL" id="MPKA01000058">
    <property type="protein sequence ID" value="OLU46840.1"/>
    <property type="molecule type" value="Genomic_DNA"/>
</dbReference>
<dbReference type="GeneID" id="78275213"/>
<gene>
    <name evidence="3" type="ORF">BO225_04520</name>
</gene>
<dbReference type="AlphaFoldDB" id="A0A1U7NNE1"/>
<dbReference type="Gene3D" id="3.90.1010.20">
    <property type="match status" value="1"/>
</dbReference>
<feature type="region of interest" description="Disordered" evidence="1">
    <location>
        <begin position="24"/>
        <end position="50"/>
    </location>
</feature>
<comment type="caution">
    <text evidence="3">The sequence shown here is derived from an EMBL/GenBank/DDBJ whole genome shotgun (WGS) entry which is preliminary data.</text>
</comment>
<keyword evidence="4" id="KW-1185">Reference proteome</keyword>
<dbReference type="Proteomes" id="UP000186705">
    <property type="component" value="Unassembled WGS sequence"/>
</dbReference>
<feature type="compositionally biased region" description="Polar residues" evidence="1">
    <location>
        <begin position="31"/>
        <end position="48"/>
    </location>
</feature>